<dbReference type="CDD" id="cd00130">
    <property type="entry name" value="PAS"/>
    <property type="match status" value="2"/>
</dbReference>
<dbReference type="EMBL" id="NMQE01000325">
    <property type="protein sequence ID" value="PMB22866.1"/>
    <property type="molecule type" value="Genomic_DNA"/>
</dbReference>
<dbReference type="SMART" id="SM00267">
    <property type="entry name" value="GGDEF"/>
    <property type="match status" value="1"/>
</dbReference>
<evidence type="ECO:0000259" key="4">
    <source>
        <dbReference type="PROSITE" id="PS50887"/>
    </source>
</evidence>
<dbReference type="SUPFAM" id="SSF55073">
    <property type="entry name" value="Nucleotide cyclase"/>
    <property type="match status" value="1"/>
</dbReference>
<dbReference type="InterPro" id="IPR000700">
    <property type="entry name" value="PAS-assoc_C"/>
</dbReference>
<dbReference type="InterPro" id="IPR035965">
    <property type="entry name" value="PAS-like_dom_sf"/>
</dbReference>
<dbReference type="GO" id="GO:0052621">
    <property type="term" value="F:diguanylate cyclase activity"/>
    <property type="evidence" value="ECO:0007669"/>
    <property type="project" value="TreeGrafter"/>
</dbReference>
<evidence type="ECO:0000259" key="2">
    <source>
        <dbReference type="PROSITE" id="PS50112"/>
    </source>
</evidence>
<feature type="domain" description="PAS" evidence="2">
    <location>
        <begin position="11"/>
        <end position="47"/>
    </location>
</feature>
<dbReference type="SMART" id="SM00091">
    <property type="entry name" value="PAS"/>
    <property type="match status" value="3"/>
</dbReference>
<dbReference type="CDD" id="cd01949">
    <property type="entry name" value="GGDEF"/>
    <property type="match status" value="1"/>
</dbReference>
<dbReference type="GO" id="GO:0043709">
    <property type="term" value="P:cell adhesion involved in single-species biofilm formation"/>
    <property type="evidence" value="ECO:0007669"/>
    <property type="project" value="TreeGrafter"/>
</dbReference>
<proteinExistence type="predicted"/>
<organism evidence="5 6">
    <name type="scientific">Fischerella thermalis CCMEE 5318</name>
    <dbReference type="NCBI Taxonomy" id="2019666"/>
    <lineage>
        <taxon>Bacteria</taxon>
        <taxon>Bacillati</taxon>
        <taxon>Cyanobacteriota</taxon>
        <taxon>Cyanophyceae</taxon>
        <taxon>Nostocales</taxon>
        <taxon>Hapalosiphonaceae</taxon>
        <taxon>Fischerella</taxon>
    </lineage>
</organism>
<protein>
    <recommendedName>
        <fullName evidence="7">Diguanylate cyclase</fullName>
    </recommendedName>
</protein>
<dbReference type="InterPro" id="IPR000160">
    <property type="entry name" value="GGDEF_dom"/>
</dbReference>
<feature type="domain" description="PAC" evidence="3">
    <location>
        <begin position="346"/>
        <end position="397"/>
    </location>
</feature>
<dbReference type="PROSITE" id="PS50113">
    <property type="entry name" value="PAC"/>
    <property type="match status" value="3"/>
</dbReference>
<dbReference type="PANTHER" id="PTHR45138">
    <property type="entry name" value="REGULATORY COMPONENTS OF SENSORY TRANSDUCTION SYSTEM"/>
    <property type="match status" value="1"/>
</dbReference>
<dbReference type="Pfam" id="PF00990">
    <property type="entry name" value="GGDEF"/>
    <property type="match status" value="1"/>
</dbReference>
<feature type="coiled-coil region" evidence="1">
    <location>
        <begin position="388"/>
        <end position="447"/>
    </location>
</feature>
<dbReference type="Gene3D" id="3.30.70.270">
    <property type="match status" value="1"/>
</dbReference>
<feature type="domain" description="PAS" evidence="2">
    <location>
        <begin position="267"/>
        <end position="343"/>
    </location>
</feature>
<dbReference type="InterPro" id="IPR050469">
    <property type="entry name" value="Diguanylate_Cyclase"/>
</dbReference>
<dbReference type="GO" id="GO:0005886">
    <property type="term" value="C:plasma membrane"/>
    <property type="evidence" value="ECO:0007669"/>
    <property type="project" value="TreeGrafter"/>
</dbReference>
<evidence type="ECO:0000313" key="5">
    <source>
        <dbReference type="EMBL" id="PMB22866.1"/>
    </source>
</evidence>
<dbReference type="PROSITE" id="PS50112">
    <property type="entry name" value="PAS"/>
    <property type="match status" value="3"/>
</dbReference>
<feature type="domain" description="PAS" evidence="2">
    <location>
        <begin position="148"/>
        <end position="199"/>
    </location>
</feature>
<comment type="caution">
    <text evidence="5">The sequence shown here is derived from an EMBL/GenBank/DDBJ whole genome shotgun (WGS) entry which is preliminary data.</text>
</comment>
<feature type="domain" description="PAC" evidence="3">
    <location>
        <begin position="90"/>
        <end position="142"/>
    </location>
</feature>
<gene>
    <name evidence="5" type="ORF">CEN46_11485</name>
</gene>
<dbReference type="Pfam" id="PF08448">
    <property type="entry name" value="PAS_4"/>
    <property type="match status" value="1"/>
</dbReference>
<dbReference type="InterPro" id="IPR043128">
    <property type="entry name" value="Rev_trsase/Diguanyl_cyclase"/>
</dbReference>
<dbReference type="SUPFAM" id="SSF55785">
    <property type="entry name" value="PYP-like sensor domain (PAS domain)"/>
    <property type="match status" value="3"/>
</dbReference>
<dbReference type="FunFam" id="3.30.70.270:FF:000001">
    <property type="entry name" value="Diguanylate cyclase domain protein"/>
    <property type="match status" value="1"/>
</dbReference>
<dbReference type="PANTHER" id="PTHR45138:SF9">
    <property type="entry name" value="DIGUANYLATE CYCLASE DGCM-RELATED"/>
    <property type="match status" value="1"/>
</dbReference>
<dbReference type="PROSITE" id="PS50887">
    <property type="entry name" value="GGDEF"/>
    <property type="match status" value="1"/>
</dbReference>
<evidence type="ECO:0008006" key="7">
    <source>
        <dbReference type="Google" id="ProtNLM"/>
    </source>
</evidence>
<dbReference type="NCBIfam" id="TIGR00229">
    <property type="entry name" value="sensory_box"/>
    <property type="match status" value="3"/>
</dbReference>
<dbReference type="NCBIfam" id="TIGR00254">
    <property type="entry name" value="GGDEF"/>
    <property type="match status" value="1"/>
</dbReference>
<evidence type="ECO:0000313" key="6">
    <source>
        <dbReference type="Proteomes" id="UP000235081"/>
    </source>
</evidence>
<dbReference type="InterPro" id="IPR013656">
    <property type="entry name" value="PAS_4"/>
</dbReference>
<sequence length="610" mass="68219">MKALSAKLPFAEQRLYQVLEVLPLGVAVIEKNGNYSYINQTGQNLLGADQVLNLVSEHTAIAYQIYRAGTNQIYPSQQLPSVQALAGKVANADDLEIYRQGKAIALEMKVIPIFDDSGEVAYAIAIFQDITERKQAEAAVLAEALQQSEAYLRTVVNNFPLILWAIDKNGVFTLSEGKGLEGLGLKPGEAVGQSVFEMYGNLPEVAAAFRNSLTTGVPYYVTATTNGCTLEGMANPFYDDQGNIQGMIGVSMDITARKQAEDALKKSEAQFRRLAENVPGMIYRYILHPDGTDEFTYLSPRCREIYELEPEAIIQDSQNLWSLVHPDDSLAIQSLIAESLHKPESINLEHRIITPSGRVKWIQVIAQAEQQTNGDNIWDGVVIDITQRKHTEQLLADYNRTLERQVRERTIALEQEIWERKRAEDAAKAAEIALRKANLELERLATLDGLTQVANRRRFDEYLSQEWRRMAREQQYLSLILCDVDYFKSYNDHYGHQAGDACLKRVAAAMRNTLKRPADLVARYGGEEFAIILPSTAMQGAIAVAQAIQKAIKLLRLPHIQSQISDFITVSFGVSSIIPTHNLRAETLITTADEALYEAKKQGRDRIICI</sequence>
<reference evidence="5 6" key="1">
    <citation type="submission" date="2017-07" db="EMBL/GenBank/DDBJ databases">
        <title>Genomes of Fischerella (Mastigocladus) sp. strains.</title>
        <authorList>
            <person name="Miller S.R."/>
        </authorList>
    </citation>
    <scope>NUCLEOTIDE SEQUENCE [LARGE SCALE GENOMIC DNA]</scope>
    <source>
        <strain evidence="5 6">CCMEE 5318</strain>
    </source>
</reference>
<feature type="domain" description="PAC" evidence="3">
    <location>
        <begin position="215"/>
        <end position="266"/>
    </location>
</feature>
<accession>A0A2N6LGC4</accession>
<name>A0A2N6LGC4_9CYAN</name>
<dbReference type="AlphaFoldDB" id="A0A2N6LGC4"/>
<dbReference type="Pfam" id="PF08447">
    <property type="entry name" value="PAS_3"/>
    <property type="match status" value="1"/>
</dbReference>
<dbReference type="Proteomes" id="UP000235081">
    <property type="component" value="Unassembled WGS sequence"/>
</dbReference>
<dbReference type="RefSeq" id="WP_102181654.1">
    <property type="nucleotide sequence ID" value="NZ_NMQE01000325.1"/>
</dbReference>
<feature type="domain" description="GGDEF" evidence="4">
    <location>
        <begin position="475"/>
        <end position="610"/>
    </location>
</feature>
<evidence type="ECO:0000259" key="3">
    <source>
        <dbReference type="PROSITE" id="PS50113"/>
    </source>
</evidence>
<dbReference type="GO" id="GO:1902201">
    <property type="term" value="P:negative regulation of bacterial-type flagellum-dependent cell motility"/>
    <property type="evidence" value="ECO:0007669"/>
    <property type="project" value="TreeGrafter"/>
</dbReference>
<evidence type="ECO:0000256" key="1">
    <source>
        <dbReference type="SAM" id="Coils"/>
    </source>
</evidence>
<dbReference type="SMART" id="SM00086">
    <property type="entry name" value="PAC"/>
    <property type="match status" value="3"/>
</dbReference>
<dbReference type="InterPro" id="IPR013655">
    <property type="entry name" value="PAS_fold_3"/>
</dbReference>
<dbReference type="InterPro" id="IPR029787">
    <property type="entry name" value="Nucleotide_cyclase"/>
</dbReference>
<dbReference type="Pfam" id="PF13426">
    <property type="entry name" value="PAS_9"/>
    <property type="match status" value="1"/>
</dbReference>
<dbReference type="InterPro" id="IPR000014">
    <property type="entry name" value="PAS"/>
</dbReference>
<keyword evidence="1" id="KW-0175">Coiled coil</keyword>
<dbReference type="Gene3D" id="3.30.450.20">
    <property type="entry name" value="PAS domain"/>
    <property type="match status" value="3"/>
</dbReference>
<dbReference type="InterPro" id="IPR001610">
    <property type="entry name" value="PAC"/>
</dbReference>